<reference evidence="1 2" key="1">
    <citation type="submission" date="2016-04" db="EMBL/GenBank/DDBJ databases">
        <title>A degradative enzymes factory behind the ericoid mycorrhizal symbiosis.</title>
        <authorList>
            <consortium name="DOE Joint Genome Institute"/>
            <person name="Martino E."/>
            <person name="Morin E."/>
            <person name="Grelet G."/>
            <person name="Kuo A."/>
            <person name="Kohler A."/>
            <person name="Daghino S."/>
            <person name="Barry K."/>
            <person name="Choi C."/>
            <person name="Cichocki N."/>
            <person name="Clum A."/>
            <person name="Copeland A."/>
            <person name="Hainaut M."/>
            <person name="Haridas S."/>
            <person name="Labutti K."/>
            <person name="Lindquist E."/>
            <person name="Lipzen A."/>
            <person name="Khouja H.-R."/>
            <person name="Murat C."/>
            <person name="Ohm R."/>
            <person name="Olson A."/>
            <person name="Spatafora J."/>
            <person name="Veneault-Fourrey C."/>
            <person name="Henrissat B."/>
            <person name="Grigoriev I."/>
            <person name="Martin F."/>
            <person name="Perotto S."/>
        </authorList>
    </citation>
    <scope>NUCLEOTIDE SEQUENCE [LARGE SCALE GENOMIC DNA]</scope>
    <source>
        <strain evidence="1 2">F</strain>
    </source>
</reference>
<gene>
    <name evidence="1" type="ORF">L207DRAFT_570380</name>
</gene>
<protein>
    <recommendedName>
        <fullName evidence="3">F-box domain-containing protein</fullName>
    </recommendedName>
</protein>
<dbReference type="OrthoDB" id="4413570at2759"/>
<evidence type="ECO:0000313" key="2">
    <source>
        <dbReference type="Proteomes" id="UP000235786"/>
    </source>
</evidence>
<dbReference type="Gene3D" id="3.80.10.10">
    <property type="entry name" value="Ribonuclease Inhibitor"/>
    <property type="match status" value="1"/>
</dbReference>
<dbReference type="AlphaFoldDB" id="A0A2J6R885"/>
<accession>A0A2J6R885</accession>
<evidence type="ECO:0008006" key="3">
    <source>
        <dbReference type="Google" id="ProtNLM"/>
    </source>
</evidence>
<keyword evidence="2" id="KW-1185">Reference proteome</keyword>
<dbReference type="Proteomes" id="UP000235786">
    <property type="component" value="Unassembled WGS sequence"/>
</dbReference>
<organism evidence="1 2">
    <name type="scientific">Hyaloscypha variabilis (strain UAMH 11265 / GT02V1 / F)</name>
    <name type="common">Meliniomyces variabilis</name>
    <dbReference type="NCBI Taxonomy" id="1149755"/>
    <lineage>
        <taxon>Eukaryota</taxon>
        <taxon>Fungi</taxon>
        <taxon>Dikarya</taxon>
        <taxon>Ascomycota</taxon>
        <taxon>Pezizomycotina</taxon>
        <taxon>Leotiomycetes</taxon>
        <taxon>Helotiales</taxon>
        <taxon>Hyaloscyphaceae</taxon>
        <taxon>Hyaloscypha</taxon>
        <taxon>Hyaloscypha variabilis</taxon>
    </lineage>
</organism>
<dbReference type="EMBL" id="KZ613953">
    <property type="protein sequence ID" value="PMD34725.1"/>
    <property type="molecule type" value="Genomic_DNA"/>
</dbReference>
<proteinExistence type="predicted"/>
<sequence>MSDFTPTFLTLPMEIRLQIYTYLYPSWHSPPPPCDYSGIASVCRQTRQETFPFVLGIPRYFSDAQRLWRWTSRGEPKDLNCISDISVNFYLDWISQFWALKRTPIDISDDLVLHSGEWWEARYLKAVRPGYLRPASTWRSFFKTIKTITNLIKSIFTKRFEDKRKSVVVSTWETFSCLRRLQRLAIAFPLPLRFTMNGSPIVYTSPVDFFHEHQLILEMISIACPTLETLTMANSSELLNLSCLANFHNLRHLSFNGKFGNSPEDALQVLKSLEHLNSLTLVRSPPNRLLERPVETNFFITPDIIQKMNPLRSLSLMHLAHQTPSDFLSAPMLQALANHKDSLRSLTIDIFCCVDGDLVAQLLTFISTSHLSNITLLLRIPKHFARLYVQSYFPATIQKRHACFVAPKRPDIESYPWISEIVILEMRGTLK</sequence>
<dbReference type="InterPro" id="IPR032675">
    <property type="entry name" value="LRR_dom_sf"/>
</dbReference>
<evidence type="ECO:0000313" key="1">
    <source>
        <dbReference type="EMBL" id="PMD34725.1"/>
    </source>
</evidence>
<name>A0A2J6R885_HYAVF</name>